<sequence>MASDCLRHQARVREEWREKYDPENKLSADELREKVRKEFIEQGRQQLALETGEDVSVLDVQNVMERMQQRNRELFKVPPYILYVARAFSTPDEMMASDGL</sequence>
<dbReference type="OrthoDB" id="429099at2759"/>
<name>A0A0M0K3T0_9EUKA</name>
<organism evidence="1 2">
    <name type="scientific">Chrysochromulina tobinii</name>
    <dbReference type="NCBI Taxonomy" id="1460289"/>
    <lineage>
        <taxon>Eukaryota</taxon>
        <taxon>Haptista</taxon>
        <taxon>Haptophyta</taxon>
        <taxon>Prymnesiophyceae</taxon>
        <taxon>Prymnesiales</taxon>
        <taxon>Chrysochromulinaceae</taxon>
        <taxon>Chrysochromulina</taxon>
    </lineage>
</organism>
<accession>A0A0M0K3T0</accession>
<protein>
    <submittedName>
        <fullName evidence="1">Uncharacterized protein</fullName>
    </submittedName>
</protein>
<evidence type="ECO:0000313" key="2">
    <source>
        <dbReference type="Proteomes" id="UP000037460"/>
    </source>
</evidence>
<dbReference type="AlphaFoldDB" id="A0A0M0K3T0"/>
<dbReference type="EMBL" id="JWZX01001516">
    <property type="protein sequence ID" value="KOO33449.1"/>
    <property type="molecule type" value="Genomic_DNA"/>
</dbReference>
<proteinExistence type="predicted"/>
<keyword evidence="2" id="KW-1185">Reference proteome</keyword>
<reference evidence="2" key="1">
    <citation type="journal article" date="2015" name="PLoS Genet.">
        <title>Genome Sequence and Transcriptome Analyses of Chrysochromulina tobin: Metabolic Tools for Enhanced Algal Fitness in the Prominent Order Prymnesiales (Haptophyceae).</title>
        <authorList>
            <person name="Hovde B.T."/>
            <person name="Deodato C.R."/>
            <person name="Hunsperger H.M."/>
            <person name="Ryken S.A."/>
            <person name="Yost W."/>
            <person name="Jha R.K."/>
            <person name="Patterson J."/>
            <person name="Monnat R.J. Jr."/>
            <person name="Barlow S.B."/>
            <person name="Starkenburg S.R."/>
            <person name="Cattolico R.A."/>
        </authorList>
    </citation>
    <scope>NUCLEOTIDE SEQUENCE</scope>
    <source>
        <strain evidence="2">CCMP291</strain>
    </source>
</reference>
<dbReference type="Proteomes" id="UP000037460">
    <property type="component" value="Unassembled WGS sequence"/>
</dbReference>
<gene>
    <name evidence="1" type="ORF">Ctob_013770</name>
</gene>
<evidence type="ECO:0000313" key="1">
    <source>
        <dbReference type="EMBL" id="KOO33449.1"/>
    </source>
</evidence>
<comment type="caution">
    <text evidence="1">The sequence shown here is derived from an EMBL/GenBank/DDBJ whole genome shotgun (WGS) entry which is preliminary data.</text>
</comment>